<reference evidence="5" key="1">
    <citation type="submission" date="2020-04" db="EMBL/GenBank/DDBJ databases">
        <authorList>
            <person name="Chiriac C."/>
            <person name="Salcher M."/>
            <person name="Ghai R."/>
            <person name="Kavagutti S V."/>
        </authorList>
    </citation>
    <scope>NUCLEOTIDE SEQUENCE</scope>
</reference>
<dbReference type="GO" id="GO:0016998">
    <property type="term" value="P:cell wall macromolecule catabolic process"/>
    <property type="evidence" value="ECO:0007669"/>
    <property type="project" value="InterPro"/>
</dbReference>
<gene>
    <name evidence="5" type="ORF">UFOVP535_37</name>
</gene>
<comment type="catalytic activity">
    <reaction evidence="4">
        <text>Hydrolysis of (1-&gt;4)-beta-linkages between N-acetylmuramic acid and N-acetyl-D-glucosamine residues in a peptidoglycan and between N-acetyl-D-glucosamine residues in chitodextrins.</text>
        <dbReference type="EC" id="3.2.1.17"/>
    </reaction>
</comment>
<dbReference type="EMBL" id="LR796506">
    <property type="protein sequence ID" value="CAB4148975.1"/>
    <property type="molecule type" value="Genomic_DNA"/>
</dbReference>
<dbReference type="SUPFAM" id="SSF53955">
    <property type="entry name" value="Lysozyme-like"/>
    <property type="match status" value="1"/>
</dbReference>
<dbReference type="InterPro" id="IPR023347">
    <property type="entry name" value="Lysozyme_dom_sf"/>
</dbReference>
<evidence type="ECO:0000256" key="2">
    <source>
        <dbReference type="ARBA" id="ARBA00022638"/>
    </source>
</evidence>
<dbReference type="EC" id="3.2.1.17" evidence="4"/>
<evidence type="ECO:0000313" key="5">
    <source>
        <dbReference type="EMBL" id="CAB4148975.1"/>
    </source>
</evidence>
<name>A0A6J5MP85_9CAUD</name>
<organism evidence="5">
    <name type="scientific">uncultured Caudovirales phage</name>
    <dbReference type="NCBI Taxonomy" id="2100421"/>
    <lineage>
        <taxon>Viruses</taxon>
        <taxon>Duplodnaviria</taxon>
        <taxon>Heunggongvirae</taxon>
        <taxon>Uroviricota</taxon>
        <taxon>Caudoviricetes</taxon>
        <taxon>Peduoviridae</taxon>
        <taxon>Maltschvirus</taxon>
        <taxon>Maltschvirus maltsch</taxon>
    </lineage>
</organism>
<dbReference type="InterPro" id="IPR051018">
    <property type="entry name" value="Bacteriophage_GH24"/>
</dbReference>
<dbReference type="Pfam" id="PF00959">
    <property type="entry name" value="Phage_lysozyme"/>
    <property type="match status" value="1"/>
</dbReference>
<keyword evidence="3" id="KW-1035">Host cytoplasm</keyword>
<evidence type="ECO:0000256" key="4">
    <source>
        <dbReference type="RuleBase" id="RU003788"/>
    </source>
</evidence>
<dbReference type="GO" id="GO:0031640">
    <property type="term" value="P:killing of cells of another organism"/>
    <property type="evidence" value="ECO:0007669"/>
    <property type="project" value="UniProtKB-KW"/>
</dbReference>
<dbReference type="Gene3D" id="1.10.530.40">
    <property type="match status" value="1"/>
</dbReference>
<dbReference type="GO" id="GO:0009253">
    <property type="term" value="P:peptidoglycan catabolic process"/>
    <property type="evidence" value="ECO:0007669"/>
    <property type="project" value="InterPro"/>
</dbReference>
<dbReference type="CDD" id="cd00737">
    <property type="entry name" value="lyz_endolysin_autolysin"/>
    <property type="match status" value="1"/>
</dbReference>
<evidence type="ECO:0000256" key="1">
    <source>
        <dbReference type="ARBA" id="ARBA00022529"/>
    </source>
</evidence>
<dbReference type="InterPro" id="IPR033907">
    <property type="entry name" value="Endolysin_autolysin"/>
</dbReference>
<proteinExistence type="inferred from homology"/>
<protein>
    <recommendedName>
        <fullName evidence="4">Lysozyme</fullName>
        <ecNumber evidence="4">3.2.1.17</ecNumber>
    </recommendedName>
</protein>
<dbReference type="PANTHER" id="PTHR38107:SF3">
    <property type="entry name" value="LYSOZYME RRRD-RELATED"/>
    <property type="match status" value="1"/>
</dbReference>
<dbReference type="InterPro" id="IPR023346">
    <property type="entry name" value="Lysozyme-like_dom_sf"/>
</dbReference>
<keyword evidence="1 4" id="KW-0929">Antimicrobial</keyword>
<evidence type="ECO:0000256" key="3">
    <source>
        <dbReference type="ARBA" id="ARBA00023200"/>
    </source>
</evidence>
<dbReference type="PANTHER" id="PTHR38107">
    <property type="match status" value="1"/>
</dbReference>
<dbReference type="GO" id="GO:0003796">
    <property type="term" value="F:lysozyme activity"/>
    <property type="evidence" value="ECO:0007669"/>
    <property type="project" value="UniProtKB-EC"/>
</dbReference>
<dbReference type="GO" id="GO:0042742">
    <property type="term" value="P:defense response to bacterium"/>
    <property type="evidence" value="ECO:0007669"/>
    <property type="project" value="UniProtKB-KW"/>
</dbReference>
<sequence length="137" mass="15508">MFEGYKAKAYLCPANVPTIGWGSTMYTDGRKVKIGDTTNEQQAEDLLMWELKNKSNALYGLVLNQNQFDSCLSFVYNLGIGAFANSTLRKKILANPDDPAIKAEFMRWNKARVGGELMVLKGLTRRREAEAELYFKK</sequence>
<accession>A0A6J5MP85</accession>
<keyword evidence="2 4" id="KW-0081">Bacteriolytic enzyme</keyword>
<comment type="similarity">
    <text evidence="4">Belongs to the glycosyl hydrolase 24 family.</text>
</comment>
<keyword evidence="4" id="KW-0326">Glycosidase</keyword>
<dbReference type="InterPro" id="IPR002196">
    <property type="entry name" value="Glyco_hydro_24"/>
</dbReference>
<keyword evidence="4" id="KW-0378">Hydrolase</keyword>